<name>A0A386U857_9MYCO</name>
<reference evidence="4" key="2">
    <citation type="submission" date="2020-02" db="EMBL/GenBank/DDBJ databases">
        <authorList>
            <person name="Matsumoto Y."/>
            <person name="Kinjo T."/>
            <person name="Motooka D."/>
            <person name="Nabeya D."/>
            <person name="Jung N."/>
            <person name="Uechi K."/>
            <person name="Horii T."/>
            <person name="Iida T."/>
            <person name="Fujita J."/>
            <person name="Nakamura S."/>
        </authorList>
    </citation>
    <scope>NUCLEOTIDE SEQUENCE</scope>
    <source>
        <strain evidence="4">JCM 18565</strain>
    </source>
</reference>
<dbReference type="Proteomes" id="UP001229081">
    <property type="component" value="Unassembled WGS sequence"/>
</dbReference>
<comment type="caution">
    <text evidence="5">The sequence shown here is derived from an EMBL/GenBank/DDBJ whole genome shotgun (WGS) entry which is preliminary data.</text>
</comment>
<dbReference type="Gene3D" id="2.30.30.90">
    <property type="match status" value="1"/>
</dbReference>
<feature type="domain" description="Ferrous iron transporter FeoA-like" evidence="3">
    <location>
        <begin position="21"/>
        <end position="95"/>
    </location>
</feature>
<reference evidence="4 6" key="1">
    <citation type="journal article" date="2019" name="Emerg. Microbes Infect.">
        <title>Comprehensive subspecies identification of 175 nontuberculous mycobacteria species based on 7547 genomic profiles.</title>
        <authorList>
            <person name="Matsumoto Y."/>
            <person name="Kinjo T."/>
            <person name="Motooka D."/>
            <person name="Nabeya D."/>
            <person name="Jung N."/>
            <person name="Uechi K."/>
            <person name="Horii T."/>
            <person name="Iida T."/>
            <person name="Fujita J."/>
            <person name="Nakamura S."/>
        </authorList>
    </citation>
    <scope>NUCLEOTIDE SEQUENCE [LARGE SCALE GENOMIC DNA]</scope>
    <source>
        <strain evidence="4 6">JCM 18565</strain>
    </source>
</reference>
<sequence length="97" mass="10564">MPNSRLDRSAPDTRPGQDRRSTLADLTPGTGAQIVAFDAAIPADVANRLRHLGFRPGIQVTKLRTAPLGDPSVYRLLGYDTCLRRHEAALIEIADQS</sequence>
<feature type="region of interest" description="Disordered" evidence="2">
    <location>
        <begin position="1"/>
        <end position="25"/>
    </location>
</feature>
<dbReference type="InterPro" id="IPR038157">
    <property type="entry name" value="FeoA_core_dom"/>
</dbReference>
<gene>
    <name evidence="4" type="ORF">MPRG_32350</name>
    <name evidence="5" type="ORF">QXL92_06115</name>
</gene>
<evidence type="ECO:0000256" key="1">
    <source>
        <dbReference type="ARBA" id="ARBA00023004"/>
    </source>
</evidence>
<reference evidence="5" key="3">
    <citation type="submission" date="2023-06" db="EMBL/GenBank/DDBJ databases">
        <title>Identification of two novel mycobacterium reveal diversities and complexities of Mycobacterium gordonae clade.</title>
        <authorList>
            <person name="Matsumoto Y."/>
            <person name="Nakamura S."/>
            <person name="Motooka D."/>
            <person name="Fukushima K."/>
        </authorList>
    </citation>
    <scope>NUCLEOTIDE SEQUENCE</scope>
    <source>
        <strain evidence="5">TY812</strain>
    </source>
</reference>
<dbReference type="SUPFAM" id="SSF50037">
    <property type="entry name" value="C-terminal domain of transcriptional repressors"/>
    <property type="match status" value="1"/>
</dbReference>
<proteinExistence type="predicted"/>
<evidence type="ECO:0000313" key="7">
    <source>
        <dbReference type="Proteomes" id="UP001229081"/>
    </source>
</evidence>
<evidence type="ECO:0000313" key="5">
    <source>
        <dbReference type="EMBL" id="MDP7734321.1"/>
    </source>
</evidence>
<evidence type="ECO:0000259" key="3">
    <source>
        <dbReference type="SMART" id="SM00899"/>
    </source>
</evidence>
<dbReference type="AlphaFoldDB" id="A0A386U857"/>
<dbReference type="Proteomes" id="UP000465240">
    <property type="component" value="Unassembled WGS sequence"/>
</dbReference>
<dbReference type="InterPro" id="IPR007167">
    <property type="entry name" value="Fe-transptr_FeoA-like"/>
</dbReference>
<dbReference type="InterPro" id="IPR008988">
    <property type="entry name" value="Transcriptional_repressor_C"/>
</dbReference>
<dbReference type="KEGG" id="mpag:C0J29_18550"/>
<accession>A0A386U857</accession>
<evidence type="ECO:0000313" key="6">
    <source>
        <dbReference type="Proteomes" id="UP000465240"/>
    </source>
</evidence>
<evidence type="ECO:0000313" key="4">
    <source>
        <dbReference type="EMBL" id="GFG79959.1"/>
    </source>
</evidence>
<evidence type="ECO:0000256" key="2">
    <source>
        <dbReference type="SAM" id="MobiDB-lite"/>
    </source>
</evidence>
<dbReference type="InterPro" id="IPR052713">
    <property type="entry name" value="FeoA"/>
</dbReference>
<dbReference type="PANTHER" id="PTHR42954:SF2">
    <property type="entry name" value="FE(2+) TRANSPORT PROTEIN A"/>
    <property type="match status" value="1"/>
</dbReference>
<dbReference type="EMBL" id="JAUFSA010000001">
    <property type="protein sequence ID" value="MDP7734321.1"/>
    <property type="molecule type" value="Genomic_DNA"/>
</dbReference>
<keyword evidence="6" id="KW-1185">Reference proteome</keyword>
<keyword evidence="1" id="KW-0408">Iron</keyword>
<feature type="compositionally biased region" description="Basic and acidic residues" evidence="2">
    <location>
        <begin position="1"/>
        <end position="22"/>
    </location>
</feature>
<dbReference type="PANTHER" id="PTHR42954">
    <property type="entry name" value="FE(2+) TRANSPORT PROTEIN A"/>
    <property type="match status" value="1"/>
</dbReference>
<dbReference type="GO" id="GO:0046914">
    <property type="term" value="F:transition metal ion binding"/>
    <property type="evidence" value="ECO:0007669"/>
    <property type="project" value="InterPro"/>
</dbReference>
<dbReference type="EMBL" id="BLKX01000001">
    <property type="protein sequence ID" value="GFG79959.1"/>
    <property type="molecule type" value="Genomic_DNA"/>
</dbReference>
<organism evidence="5 7">
    <name type="scientific">Mycobacterium paragordonae</name>
    <dbReference type="NCBI Taxonomy" id="1389713"/>
    <lineage>
        <taxon>Bacteria</taxon>
        <taxon>Bacillati</taxon>
        <taxon>Actinomycetota</taxon>
        <taxon>Actinomycetes</taxon>
        <taxon>Mycobacteriales</taxon>
        <taxon>Mycobacteriaceae</taxon>
        <taxon>Mycobacterium</taxon>
    </lineage>
</organism>
<protein>
    <submittedName>
        <fullName evidence="5">FeoA family protein</fullName>
    </submittedName>
</protein>
<dbReference type="RefSeq" id="WP_082977845.1">
    <property type="nucleotide sequence ID" value="NZ_BLKX01000001.1"/>
</dbReference>
<dbReference type="Pfam" id="PF04023">
    <property type="entry name" value="FeoA"/>
    <property type="match status" value="1"/>
</dbReference>
<dbReference type="SMART" id="SM00899">
    <property type="entry name" value="FeoA"/>
    <property type="match status" value="1"/>
</dbReference>